<organism evidence="7 8">
    <name type="scientific">Nocardioides seonyuensis</name>
    <dbReference type="NCBI Taxonomy" id="2518371"/>
    <lineage>
        <taxon>Bacteria</taxon>
        <taxon>Bacillati</taxon>
        <taxon>Actinomycetota</taxon>
        <taxon>Actinomycetes</taxon>
        <taxon>Propionibacteriales</taxon>
        <taxon>Nocardioidaceae</taxon>
        <taxon>Nocardioides</taxon>
    </lineage>
</organism>
<evidence type="ECO:0000256" key="1">
    <source>
        <dbReference type="ARBA" id="ARBA00004141"/>
    </source>
</evidence>
<evidence type="ECO:0000256" key="4">
    <source>
        <dbReference type="ARBA" id="ARBA00023136"/>
    </source>
</evidence>
<dbReference type="GO" id="GO:0016020">
    <property type="term" value="C:membrane"/>
    <property type="evidence" value="ECO:0007669"/>
    <property type="project" value="UniProtKB-SubCell"/>
</dbReference>
<evidence type="ECO:0000313" key="8">
    <source>
        <dbReference type="Proteomes" id="UP000294853"/>
    </source>
</evidence>
<keyword evidence="2 6" id="KW-0812">Transmembrane</keyword>
<keyword evidence="4 6" id="KW-0472">Membrane</keyword>
<evidence type="ECO:0000313" key="7">
    <source>
        <dbReference type="EMBL" id="QBX57525.1"/>
    </source>
</evidence>
<evidence type="ECO:0000256" key="5">
    <source>
        <dbReference type="SAM" id="MobiDB-lite"/>
    </source>
</evidence>
<sequence length="110" mass="11158">MVVRRGRAEAGWRSCGPPEPSSATCARVPRRASPTRGTRSASTILGALGLILPAATGTAPVLAVLAAIGLAITMLLAAVVHFRRGEKQKIVPNVVLLALAATVAVGAQAL</sequence>
<dbReference type="AlphaFoldDB" id="A0A4P7IJF2"/>
<feature type="transmembrane region" description="Helical" evidence="6">
    <location>
        <begin position="90"/>
        <end position="109"/>
    </location>
</feature>
<feature type="region of interest" description="Disordered" evidence="5">
    <location>
        <begin position="1"/>
        <end position="37"/>
    </location>
</feature>
<keyword evidence="8" id="KW-1185">Reference proteome</keyword>
<dbReference type="InterPro" id="IPR032808">
    <property type="entry name" value="DoxX"/>
</dbReference>
<feature type="transmembrane region" description="Helical" evidence="6">
    <location>
        <begin position="61"/>
        <end position="83"/>
    </location>
</feature>
<evidence type="ECO:0000256" key="3">
    <source>
        <dbReference type="ARBA" id="ARBA00022989"/>
    </source>
</evidence>
<dbReference type="EMBL" id="CP038436">
    <property type="protein sequence ID" value="QBX57525.1"/>
    <property type="molecule type" value="Genomic_DNA"/>
</dbReference>
<keyword evidence="3 6" id="KW-1133">Transmembrane helix</keyword>
<dbReference type="Pfam" id="PF13564">
    <property type="entry name" value="DoxX_2"/>
    <property type="match status" value="1"/>
</dbReference>
<protein>
    <submittedName>
        <fullName evidence="7">DoxX family protein</fullName>
    </submittedName>
</protein>
<dbReference type="Proteomes" id="UP000294853">
    <property type="component" value="Chromosome"/>
</dbReference>
<gene>
    <name evidence="7" type="ORF">EXE58_08300</name>
</gene>
<accession>A0A4P7IJF2</accession>
<name>A0A4P7IJF2_9ACTN</name>
<proteinExistence type="predicted"/>
<dbReference type="KEGG" id="nsn:EXE58_08300"/>
<feature type="compositionally biased region" description="Basic and acidic residues" evidence="5">
    <location>
        <begin position="1"/>
        <end position="10"/>
    </location>
</feature>
<feature type="transmembrane region" description="Helical" evidence="6">
    <location>
        <begin position="37"/>
        <end position="55"/>
    </location>
</feature>
<evidence type="ECO:0000256" key="2">
    <source>
        <dbReference type="ARBA" id="ARBA00022692"/>
    </source>
</evidence>
<comment type="subcellular location">
    <subcellularLocation>
        <location evidence="1">Membrane</location>
        <topology evidence="1">Multi-pass membrane protein</topology>
    </subcellularLocation>
</comment>
<evidence type="ECO:0000256" key="6">
    <source>
        <dbReference type="SAM" id="Phobius"/>
    </source>
</evidence>
<reference evidence="7 8" key="1">
    <citation type="submission" date="2019-03" db="EMBL/GenBank/DDBJ databases">
        <title>Three New Species of Nocardioides, Nocardioides euryhalodurans sp. nov., Nocardioides seonyuensis sp. nov. and Nocardioides eburneoflavus sp. nov. Iolated from Soil.</title>
        <authorList>
            <person name="Roh S.G."/>
            <person name="Lee C."/>
            <person name="Kim M.-K."/>
            <person name="Kim S.B."/>
        </authorList>
    </citation>
    <scope>NUCLEOTIDE SEQUENCE [LARGE SCALE GENOMIC DNA]</scope>
    <source>
        <strain evidence="7 8">MMS17-SY207-3</strain>
    </source>
</reference>